<evidence type="ECO:0000256" key="1">
    <source>
        <dbReference type="HAMAP-Rule" id="MF_00816"/>
    </source>
</evidence>
<dbReference type="Proteomes" id="UP000254496">
    <property type="component" value="Unassembled WGS sequence"/>
</dbReference>
<dbReference type="InterPro" id="IPR023202">
    <property type="entry name" value="YejL_sf"/>
</dbReference>
<name>A0A1V4B2K9_9PAST</name>
<accession>A0A1V4B2K9</accession>
<evidence type="ECO:0000313" key="5">
    <source>
        <dbReference type="Proteomes" id="UP000254496"/>
    </source>
</evidence>
<dbReference type="HAMAP" id="MF_00816">
    <property type="entry name" value="UPF0352"/>
    <property type="match status" value="1"/>
</dbReference>
<dbReference type="NCBIfam" id="NF010242">
    <property type="entry name" value="PRK13689.1"/>
    <property type="match status" value="1"/>
</dbReference>
<reference evidence="4 5" key="1">
    <citation type="submission" date="2018-06" db="EMBL/GenBank/DDBJ databases">
        <authorList>
            <consortium name="Pathogen Informatics"/>
            <person name="Doyle S."/>
        </authorList>
    </citation>
    <scope>NUCLEOTIDE SEQUENCE [LARGE SCALE GENOMIC DNA]</scope>
    <source>
        <strain evidence="2 4">NCTC1659</strain>
        <strain evidence="3 5">NCTC8540</strain>
    </source>
</reference>
<dbReference type="InterPro" id="IPR009857">
    <property type="entry name" value="UPF0352"/>
</dbReference>
<dbReference type="OrthoDB" id="5771474at2"/>
<dbReference type="SUPFAM" id="SSF158651">
    <property type="entry name" value="YejL-like"/>
    <property type="match status" value="1"/>
</dbReference>
<comment type="similarity">
    <text evidence="1">Belongs to the UPF0352 family.</text>
</comment>
<dbReference type="Gene3D" id="1.10.3390.10">
    <property type="entry name" value="YejL-like"/>
    <property type="match status" value="1"/>
</dbReference>
<organism evidence="2 4">
    <name type="scientific">Canicola haemoglobinophilus</name>
    <dbReference type="NCBI Taxonomy" id="733"/>
    <lineage>
        <taxon>Bacteria</taxon>
        <taxon>Pseudomonadati</taxon>
        <taxon>Pseudomonadota</taxon>
        <taxon>Gammaproteobacteria</taxon>
        <taxon>Pasteurellales</taxon>
        <taxon>Pasteurellaceae</taxon>
        <taxon>Canicola</taxon>
    </lineage>
</organism>
<evidence type="ECO:0000313" key="2">
    <source>
        <dbReference type="EMBL" id="STO59957.1"/>
    </source>
</evidence>
<dbReference type="PIRSF" id="PIRSF006188">
    <property type="entry name" value="UCP006188"/>
    <property type="match status" value="1"/>
</dbReference>
<dbReference type="RefSeq" id="WP_078218022.1">
    <property type="nucleotide sequence ID" value="NZ_MUXZ01000008.1"/>
</dbReference>
<gene>
    <name evidence="2" type="ORF">NCTC1659_01222</name>
    <name evidence="3" type="ORF">NCTC8540_00117</name>
</gene>
<sequence>MATNSKFQDKQVDAILNDMISVLEKHQAPVDLSLVVLGNMVTNLLNSSVGLQQRIALAEAFSKALINSVQNSK</sequence>
<protein>
    <recommendedName>
        <fullName evidence="1">UPF0352 protein NCTC1659_01222</fullName>
    </recommendedName>
</protein>
<dbReference type="Proteomes" id="UP000254329">
    <property type="component" value="Unassembled WGS sequence"/>
</dbReference>
<proteinExistence type="inferred from homology"/>
<evidence type="ECO:0000313" key="4">
    <source>
        <dbReference type="Proteomes" id="UP000254329"/>
    </source>
</evidence>
<dbReference type="AlphaFoldDB" id="A0A1V4B2K9"/>
<keyword evidence="4" id="KW-1185">Reference proteome</keyword>
<dbReference type="STRING" id="733.B0186_03565"/>
<dbReference type="Pfam" id="PF07208">
    <property type="entry name" value="DUF1414"/>
    <property type="match status" value="1"/>
</dbReference>
<evidence type="ECO:0000313" key="3">
    <source>
        <dbReference type="EMBL" id="STO67655.1"/>
    </source>
</evidence>
<dbReference type="EMBL" id="UGHJ01000001">
    <property type="protein sequence ID" value="STO67655.1"/>
    <property type="molecule type" value="Genomic_DNA"/>
</dbReference>
<dbReference type="EMBL" id="UGHF01000001">
    <property type="protein sequence ID" value="STO59957.1"/>
    <property type="molecule type" value="Genomic_DNA"/>
</dbReference>